<protein>
    <submittedName>
        <fullName evidence="5">Septal ring factor EnvC (AmiA/AmiB activator)</fullName>
    </submittedName>
</protein>
<evidence type="ECO:0000256" key="2">
    <source>
        <dbReference type="SAM" id="Coils"/>
    </source>
</evidence>
<sequence>MKRHKIFFLFLFIFLGVQAYAQNSAELKRKKEAIQREIELLQKNLNKAASAKKLTLGEIRALNAKIGLMQSKITVINSEIKNLDNQIHENTNTVHSLRDQLGQLKKEYAGMIRFAQRNKNAYDKMMFVFAAKDFNQAYKRIKYLQQFGQYRKKQADYIQGTEKNLNNKIVVLDKSLKEKSSLLKEQESERQKLGKDKSEQSAVLNRFSKQEKQFSQDIAKRKKQQQAIDREIRNAIEREIALAKKRAEEEERLEAAKAKAENRPVPVAAKTKSNGAYLTATPEAARLSAAFESNRGSLPWPVAQGSITESFGRHKEGQANYDNTGITIQTAEGASIRAVFNGKVLRVMSSLGKYFVLIKHGEYFTVYQNLHSVSVAAGDNVTTKQTIGTVSTSGDIPELQFQIWRGTTAQNPEAWIAK</sequence>
<evidence type="ECO:0000256" key="1">
    <source>
        <dbReference type="ARBA" id="ARBA00022729"/>
    </source>
</evidence>
<dbReference type="SUPFAM" id="SSF51261">
    <property type="entry name" value="Duplicated hybrid motif"/>
    <property type="match status" value="1"/>
</dbReference>
<keyword evidence="1 3" id="KW-0732">Signal</keyword>
<keyword evidence="6" id="KW-1185">Reference proteome</keyword>
<dbReference type="CDD" id="cd12797">
    <property type="entry name" value="M23_peptidase"/>
    <property type="match status" value="1"/>
</dbReference>
<dbReference type="OrthoDB" id="9815884at2"/>
<accession>A0A318U7W9</accession>
<dbReference type="PANTHER" id="PTHR21666:SF289">
    <property type="entry name" value="L-ALA--D-GLU ENDOPEPTIDASE"/>
    <property type="match status" value="1"/>
</dbReference>
<evidence type="ECO:0000256" key="3">
    <source>
        <dbReference type="SAM" id="SignalP"/>
    </source>
</evidence>
<feature type="signal peptide" evidence="3">
    <location>
        <begin position="1"/>
        <end position="21"/>
    </location>
</feature>
<proteinExistence type="predicted"/>
<evidence type="ECO:0000313" key="6">
    <source>
        <dbReference type="Proteomes" id="UP000248198"/>
    </source>
</evidence>
<evidence type="ECO:0000259" key="4">
    <source>
        <dbReference type="Pfam" id="PF01551"/>
    </source>
</evidence>
<dbReference type="PANTHER" id="PTHR21666">
    <property type="entry name" value="PEPTIDASE-RELATED"/>
    <property type="match status" value="1"/>
</dbReference>
<dbReference type="InterPro" id="IPR016047">
    <property type="entry name" value="M23ase_b-sheet_dom"/>
</dbReference>
<feature type="domain" description="M23ase beta-sheet core" evidence="4">
    <location>
        <begin position="323"/>
        <end position="412"/>
    </location>
</feature>
<dbReference type="InterPro" id="IPR011055">
    <property type="entry name" value="Dup_hybrid_motif"/>
</dbReference>
<keyword evidence="2" id="KW-0175">Coiled coil</keyword>
<reference evidence="5 6" key="1">
    <citation type="submission" date="2018-06" db="EMBL/GenBank/DDBJ databases">
        <title>Genomic Encyclopedia of Archaeal and Bacterial Type Strains, Phase II (KMG-II): from individual species to whole genera.</title>
        <authorList>
            <person name="Goeker M."/>
        </authorList>
    </citation>
    <scope>NUCLEOTIDE SEQUENCE [LARGE SCALE GENOMIC DNA]</scope>
    <source>
        <strain evidence="5 6">DSM 27372</strain>
    </source>
</reference>
<organism evidence="5 6">
    <name type="scientific">Pedobacter nutrimenti</name>
    <dbReference type="NCBI Taxonomy" id="1241337"/>
    <lineage>
        <taxon>Bacteria</taxon>
        <taxon>Pseudomonadati</taxon>
        <taxon>Bacteroidota</taxon>
        <taxon>Sphingobacteriia</taxon>
        <taxon>Sphingobacteriales</taxon>
        <taxon>Sphingobacteriaceae</taxon>
        <taxon>Pedobacter</taxon>
    </lineage>
</organism>
<dbReference type="GO" id="GO:0004222">
    <property type="term" value="F:metalloendopeptidase activity"/>
    <property type="evidence" value="ECO:0007669"/>
    <property type="project" value="TreeGrafter"/>
</dbReference>
<dbReference type="EMBL" id="QKLU01000009">
    <property type="protein sequence ID" value="PYF70114.1"/>
    <property type="molecule type" value="Genomic_DNA"/>
</dbReference>
<dbReference type="InterPro" id="IPR050570">
    <property type="entry name" value="Cell_wall_metabolism_enzyme"/>
</dbReference>
<feature type="coiled-coil region" evidence="2">
    <location>
        <begin position="17"/>
        <end position="51"/>
    </location>
</feature>
<gene>
    <name evidence="5" type="ORF">B0O44_109211</name>
</gene>
<comment type="caution">
    <text evidence="5">The sequence shown here is derived from an EMBL/GenBank/DDBJ whole genome shotgun (WGS) entry which is preliminary data.</text>
</comment>
<dbReference type="Gene3D" id="2.70.70.10">
    <property type="entry name" value="Glucose Permease (Domain IIA)"/>
    <property type="match status" value="1"/>
</dbReference>
<name>A0A318U7W9_9SPHI</name>
<evidence type="ECO:0000313" key="5">
    <source>
        <dbReference type="EMBL" id="PYF70114.1"/>
    </source>
</evidence>
<dbReference type="Gene3D" id="6.10.250.3150">
    <property type="match status" value="1"/>
</dbReference>
<dbReference type="Proteomes" id="UP000248198">
    <property type="component" value="Unassembled WGS sequence"/>
</dbReference>
<dbReference type="AlphaFoldDB" id="A0A318U7W9"/>
<dbReference type="RefSeq" id="WP_110834281.1">
    <property type="nucleotide sequence ID" value="NZ_QKLU01000009.1"/>
</dbReference>
<dbReference type="Pfam" id="PF01551">
    <property type="entry name" value="Peptidase_M23"/>
    <property type="match status" value="1"/>
</dbReference>
<feature type="coiled-coil region" evidence="2">
    <location>
        <begin position="233"/>
        <end position="263"/>
    </location>
</feature>
<feature type="chain" id="PRO_5016419522" evidence="3">
    <location>
        <begin position="22"/>
        <end position="418"/>
    </location>
</feature>
<feature type="coiled-coil region" evidence="2">
    <location>
        <begin position="80"/>
        <end position="107"/>
    </location>
</feature>